<comment type="caution">
    <text evidence="2">The sequence shown here is derived from an EMBL/GenBank/DDBJ whole genome shotgun (WGS) entry which is preliminary data.</text>
</comment>
<gene>
    <name evidence="2" type="ORF">BV898_00158</name>
</gene>
<evidence type="ECO:0000256" key="1">
    <source>
        <dbReference type="SAM" id="Phobius"/>
    </source>
</evidence>
<evidence type="ECO:0000313" key="3">
    <source>
        <dbReference type="Proteomes" id="UP000192578"/>
    </source>
</evidence>
<keyword evidence="1" id="KW-0812">Transmembrane</keyword>
<proteinExistence type="predicted"/>
<evidence type="ECO:0000313" key="2">
    <source>
        <dbReference type="EMBL" id="OQV26028.1"/>
    </source>
</evidence>
<dbReference type="Proteomes" id="UP000192578">
    <property type="component" value="Unassembled WGS sequence"/>
</dbReference>
<organism evidence="2 3">
    <name type="scientific">Hypsibius exemplaris</name>
    <name type="common">Freshwater tardigrade</name>
    <dbReference type="NCBI Taxonomy" id="2072580"/>
    <lineage>
        <taxon>Eukaryota</taxon>
        <taxon>Metazoa</taxon>
        <taxon>Ecdysozoa</taxon>
        <taxon>Tardigrada</taxon>
        <taxon>Eutardigrada</taxon>
        <taxon>Parachela</taxon>
        <taxon>Hypsibioidea</taxon>
        <taxon>Hypsibiidae</taxon>
        <taxon>Hypsibius</taxon>
    </lineage>
</organism>
<keyword evidence="1" id="KW-1133">Transmembrane helix</keyword>
<accession>A0A1W0XF52</accession>
<reference evidence="3" key="1">
    <citation type="submission" date="2017-01" db="EMBL/GenBank/DDBJ databases">
        <title>Comparative genomics of anhydrobiosis in the tardigrade Hypsibius dujardini.</title>
        <authorList>
            <person name="Yoshida Y."/>
            <person name="Koutsovoulos G."/>
            <person name="Laetsch D."/>
            <person name="Stevens L."/>
            <person name="Kumar S."/>
            <person name="Horikawa D."/>
            <person name="Ishino K."/>
            <person name="Komine S."/>
            <person name="Tomita M."/>
            <person name="Blaxter M."/>
            <person name="Arakawa K."/>
        </authorList>
    </citation>
    <scope>NUCLEOTIDE SEQUENCE [LARGE SCALE GENOMIC DNA]</scope>
    <source>
        <strain evidence="3">Z151</strain>
    </source>
</reference>
<keyword evidence="1" id="KW-0472">Membrane</keyword>
<name>A0A1W0XF52_HYPEX</name>
<dbReference type="EMBL" id="MTYJ01000001">
    <property type="protein sequence ID" value="OQV26028.1"/>
    <property type="molecule type" value="Genomic_DNA"/>
</dbReference>
<protein>
    <submittedName>
        <fullName evidence="2">Uncharacterized protein</fullName>
    </submittedName>
</protein>
<dbReference type="OrthoDB" id="5800391at2759"/>
<dbReference type="AlphaFoldDB" id="A0A1W0XF52"/>
<feature type="transmembrane region" description="Helical" evidence="1">
    <location>
        <begin position="45"/>
        <end position="69"/>
    </location>
</feature>
<feature type="transmembrane region" description="Helical" evidence="1">
    <location>
        <begin position="89"/>
        <end position="108"/>
    </location>
</feature>
<keyword evidence="3" id="KW-1185">Reference proteome</keyword>
<sequence length="149" mass="17208">MANRVRKAIGGLFHHQTVKHQLKLLQKSRQNYHKIQGNFNVINDFFSLTAWSVCCAILTIVAFIATLLRRWVKEDTETNDEYMEQYIEAQSSLIQVIGVMFTYTILIYQTKDGKGDMMKLIPLEQRCSNGIIFIMSPFLAEEPITSDNE</sequence>